<evidence type="ECO:0000256" key="16">
    <source>
        <dbReference type="ARBA" id="ARBA00023224"/>
    </source>
</evidence>
<keyword evidence="5 17" id="KW-0245">EGF-like domain</keyword>
<keyword evidence="11" id="KW-0297">G-protein coupled receptor</keyword>
<comment type="subcellular location">
    <subcellularLocation>
        <location evidence="2">Cell membrane</location>
        <topology evidence="2">Multi-pass membrane protein</topology>
    </subcellularLocation>
    <subcellularLocation>
        <location evidence="1">Cell membrane</location>
        <topology evidence="1">Single-pass type I membrane protein</topology>
    </subcellularLocation>
</comment>
<feature type="transmembrane region" description="Helical" evidence="19">
    <location>
        <begin position="761"/>
        <end position="780"/>
    </location>
</feature>
<evidence type="ECO:0000313" key="24">
    <source>
        <dbReference type="Proteomes" id="UP000694845"/>
    </source>
</evidence>
<dbReference type="InterPro" id="IPR018097">
    <property type="entry name" value="EGF_Ca-bd_CS"/>
</dbReference>
<evidence type="ECO:0000256" key="14">
    <source>
        <dbReference type="ARBA" id="ARBA00023170"/>
    </source>
</evidence>
<keyword evidence="7" id="KW-0732">Signal</keyword>
<dbReference type="PROSITE" id="PS50221">
    <property type="entry name" value="GAIN_B"/>
    <property type="match status" value="1"/>
</dbReference>
<dbReference type="FunFam" id="2.10.25.10:FF:000472">
    <property type="entry name" value="Uncharacterized protein, isoform A"/>
    <property type="match status" value="1"/>
</dbReference>
<evidence type="ECO:0000256" key="18">
    <source>
        <dbReference type="SAM" id="MobiDB-lite"/>
    </source>
</evidence>
<dbReference type="SUPFAM" id="SSF57196">
    <property type="entry name" value="EGF/Laminin"/>
    <property type="match status" value="2"/>
</dbReference>
<dbReference type="PRINTS" id="PR00249">
    <property type="entry name" value="GPCRSECRETIN"/>
</dbReference>
<name>A0A8B7XH07_ACAPL</name>
<dbReference type="Gene3D" id="4.10.1240.10">
    <property type="entry name" value="GPCR, family 2, extracellular hormone receptor domain"/>
    <property type="match status" value="1"/>
</dbReference>
<dbReference type="GO" id="GO:0051240">
    <property type="term" value="P:positive regulation of multicellular organismal process"/>
    <property type="evidence" value="ECO:0007669"/>
    <property type="project" value="UniProtKB-ARBA"/>
</dbReference>
<organism evidence="24 25">
    <name type="scientific">Acanthaster planci</name>
    <name type="common">Crown-of-thorns starfish</name>
    <dbReference type="NCBI Taxonomy" id="133434"/>
    <lineage>
        <taxon>Eukaryota</taxon>
        <taxon>Metazoa</taxon>
        <taxon>Echinodermata</taxon>
        <taxon>Eleutherozoa</taxon>
        <taxon>Asterozoa</taxon>
        <taxon>Asteroidea</taxon>
        <taxon>Valvatacea</taxon>
        <taxon>Valvatida</taxon>
        <taxon>Acanthasteridae</taxon>
        <taxon>Acanthaster</taxon>
    </lineage>
</organism>
<dbReference type="SUPFAM" id="SSF111418">
    <property type="entry name" value="Hormone receptor domain"/>
    <property type="match status" value="1"/>
</dbReference>
<dbReference type="GO" id="GO:0005509">
    <property type="term" value="F:calcium ion binding"/>
    <property type="evidence" value="ECO:0007669"/>
    <property type="project" value="InterPro"/>
</dbReference>
<evidence type="ECO:0000256" key="8">
    <source>
        <dbReference type="ARBA" id="ARBA00022737"/>
    </source>
</evidence>
<dbReference type="FunFam" id="2.10.25.10:FF:000122">
    <property type="entry name" value="Protein crumbs homolog 2"/>
    <property type="match status" value="1"/>
</dbReference>
<evidence type="ECO:0000259" key="21">
    <source>
        <dbReference type="PROSITE" id="PS50221"/>
    </source>
</evidence>
<keyword evidence="10 19" id="KW-1133">Transmembrane helix</keyword>
<evidence type="ECO:0000256" key="10">
    <source>
        <dbReference type="ARBA" id="ARBA00022989"/>
    </source>
</evidence>
<feature type="disulfide bond" evidence="17">
    <location>
        <begin position="157"/>
        <end position="166"/>
    </location>
</feature>
<feature type="domain" description="EGF-like" evidence="20">
    <location>
        <begin position="131"/>
        <end position="167"/>
    </location>
</feature>
<feature type="compositionally biased region" description="Low complexity" evidence="18">
    <location>
        <begin position="987"/>
        <end position="1001"/>
    </location>
</feature>
<feature type="disulfide bond" evidence="17">
    <location>
        <begin position="81"/>
        <end position="90"/>
    </location>
</feature>
<dbReference type="InterPro" id="IPR001881">
    <property type="entry name" value="EGF-like_Ca-bd_dom"/>
</dbReference>
<feature type="domain" description="EGF-like" evidence="20">
    <location>
        <begin position="245"/>
        <end position="281"/>
    </location>
</feature>
<dbReference type="InterPro" id="IPR000742">
    <property type="entry name" value="EGF"/>
</dbReference>
<dbReference type="GO" id="GO:0004930">
    <property type="term" value="F:G protein-coupled receptor activity"/>
    <property type="evidence" value="ECO:0007669"/>
    <property type="project" value="UniProtKB-KW"/>
</dbReference>
<evidence type="ECO:0000256" key="17">
    <source>
        <dbReference type="PROSITE-ProRule" id="PRU00076"/>
    </source>
</evidence>
<proteinExistence type="inferred from homology"/>
<feature type="domain" description="EGF-like" evidence="20">
    <location>
        <begin position="1"/>
        <end position="16"/>
    </location>
</feature>
<feature type="disulfide bond" evidence="17">
    <location>
        <begin position="119"/>
        <end position="128"/>
    </location>
</feature>
<dbReference type="GO" id="GO:0007399">
    <property type="term" value="P:nervous system development"/>
    <property type="evidence" value="ECO:0007669"/>
    <property type="project" value="UniProtKB-ARBA"/>
</dbReference>
<dbReference type="SMART" id="SM00181">
    <property type="entry name" value="EGF"/>
    <property type="match status" value="8"/>
</dbReference>
<sequence length="1112" mass="120379">MFLCTCVAGYEGTQCEIDTNECASSPCMNGGTCTDQVNGYSCYCPGYSGSQCQTDIDECASSPCREHGTCEDQIDAYACHCQPGYVGVHCETDIDECASGPCQQGSTCFDMEDGYQCVCPPGYDGVHCEIDINECSSRPCLNGASCHNGIDEYNCSCAAGYEGINCQSDIDECASSPCQNGAICVDAVNGYSCNCSLGYRGVHCQEDIDECAGNPCQHGSTCRDEVNQYRCACLPGYDGVHCQNDINECASNPCKHDGTCVDQVNEYKCNCKAGLIGLDCQTDADECSSDPCKNGATCKNLVNRFECHCADGYIGEYCEGEDIEALCAGGPDGIEGSGLVWDETKPGETNMKPCPEGTNGNASRWCDLKAKWSNPDLSQCVSPAFAEVSGKAELLKSGNASATDVLDLANTLQNLTQIPRLEEGTGDGKQIIYPGDMEVATKSLGLISEVAMGSVKGLDVSTAKDLTKACAGTINNVVDESQIYAWKNTNNPEKVASSVTTMITSVENMASVVRQKAEHLDSESDDSALMIKDKNLELEISVFQSNDTDLQEDFLDGAEDQQGEDGLPLSHINLPEDLLDAVNNQSIGYIGVMKAKFSSVGELYSLGSDRSEDQDIRKGYVNTDVLSLKVLGVGESHFQNLETPIRLVFKHTNEGVDAVQTSCVFLKTTKSAENLDGHDTWDVEGCKVESTNKTHTVCLCWHLTNFAILMDIHGSQANLPEGHNTALSVLSYIGGTLSILGCFFSIAIYQFFRLKSDRIRVHMHLAAAIAISQLIFLVGIERNEIAWVCKVIAVVLHYCLTAMFCWMLVEGIQLYLALVHVFGSSSHIKKYLLLGWGAPLVIVGISFGVFFKDYGSGNTCWLTQQMLLIVFVPTVGILIILNTVVLIIVLKVMMTSLTAKEKSKENDTSQIKTGLKAALVLLPLLGLTWVFGFMSVNEHTLVFTYLFAICNSLQGLFFFIAHCVMNIEVKKAYERRYGRKKGLHSLTTSSTAPVSSRSQASSRKHSDVSTTELIKRNPAVSTVSGGGFDNPVMKDTSLTKDPAKSKDNSMNNTSDTKKTTLDSVKVNDIQCLVKNNDKVNDEEKGLVEGAKVAMETIVSKDTNLKMDGSNIA</sequence>
<dbReference type="PRINTS" id="PR00010">
    <property type="entry name" value="EGFBLOOD"/>
</dbReference>
<evidence type="ECO:0000256" key="13">
    <source>
        <dbReference type="ARBA" id="ARBA00023157"/>
    </source>
</evidence>
<feature type="domain" description="EGF-like" evidence="20">
    <location>
        <begin position="207"/>
        <end position="243"/>
    </location>
</feature>
<feature type="domain" description="EGF-like" evidence="20">
    <location>
        <begin position="55"/>
        <end position="91"/>
    </location>
</feature>
<comment type="similarity">
    <text evidence="3">Belongs to the G-protein coupled receptor 2 family. Adhesion G-protein coupled receptor (ADGR) subfamily.</text>
</comment>
<evidence type="ECO:0000313" key="25">
    <source>
        <dbReference type="RefSeq" id="XP_022079402.1"/>
    </source>
</evidence>
<keyword evidence="13 17" id="KW-1015">Disulfide bond</keyword>
<dbReference type="PROSITE" id="PS50261">
    <property type="entry name" value="G_PROTEIN_RECEP_F2_4"/>
    <property type="match status" value="1"/>
</dbReference>
<dbReference type="FunFam" id="1.20.1070.10:FF:000058">
    <property type="entry name" value="Adhesion G protein-coupled receptor F5"/>
    <property type="match status" value="1"/>
</dbReference>
<keyword evidence="9" id="KW-0106">Calcium</keyword>
<dbReference type="SUPFAM" id="SSF57184">
    <property type="entry name" value="Growth factor receptor domain"/>
    <property type="match status" value="2"/>
</dbReference>
<evidence type="ECO:0000256" key="2">
    <source>
        <dbReference type="ARBA" id="ARBA00004651"/>
    </source>
</evidence>
<dbReference type="SMART" id="SM00179">
    <property type="entry name" value="EGF_CA"/>
    <property type="match status" value="8"/>
</dbReference>
<evidence type="ECO:0000256" key="9">
    <source>
        <dbReference type="ARBA" id="ARBA00022837"/>
    </source>
</evidence>
<dbReference type="InterPro" id="IPR000203">
    <property type="entry name" value="GPS"/>
</dbReference>
<feature type="transmembrane region" description="Helical" evidence="19">
    <location>
        <begin position="942"/>
        <end position="967"/>
    </location>
</feature>
<dbReference type="SMART" id="SM00008">
    <property type="entry name" value="HormR"/>
    <property type="match status" value="1"/>
</dbReference>
<evidence type="ECO:0000256" key="19">
    <source>
        <dbReference type="SAM" id="Phobius"/>
    </source>
</evidence>
<feature type="transmembrane region" description="Helical" evidence="19">
    <location>
        <begin position="914"/>
        <end position="936"/>
    </location>
</feature>
<keyword evidence="24" id="KW-1185">Reference proteome</keyword>
<evidence type="ECO:0000256" key="1">
    <source>
        <dbReference type="ARBA" id="ARBA00004251"/>
    </source>
</evidence>
<dbReference type="FunFam" id="2.10.25.10:FF:000391">
    <property type="entry name" value="Weary, isoform C"/>
    <property type="match status" value="2"/>
</dbReference>
<comment type="caution">
    <text evidence="17">Lacks conserved residue(s) required for the propagation of feature annotation.</text>
</comment>
<dbReference type="Pfam" id="PF01825">
    <property type="entry name" value="GPS"/>
    <property type="match status" value="1"/>
</dbReference>
<feature type="disulfide bond" evidence="17">
    <location>
        <begin position="309"/>
        <end position="318"/>
    </location>
</feature>
<dbReference type="FunFam" id="2.10.25.10:FF:000004">
    <property type="entry name" value="Neurogenic locus notch 1"/>
    <property type="match status" value="3"/>
</dbReference>
<dbReference type="KEGG" id="aplc:110973145"/>
<dbReference type="Gene3D" id="1.20.1070.10">
    <property type="entry name" value="Rhodopsin 7-helix transmembrane proteins"/>
    <property type="match status" value="1"/>
</dbReference>
<dbReference type="Proteomes" id="UP000694845">
    <property type="component" value="Unplaced"/>
</dbReference>
<dbReference type="PANTHER" id="PTHR12916:SF4">
    <property type="entry name" value="UNINFLATABLE, ISOFORM C"/>
    <property type="match status" value="1"/>
</dbReference>
<protein>
    <submittedName>
        <fullName evidence="25 26">Adhesion G protein-coupled receptor L3-like</fullName>
    </submittedName>
</protein>
<dbReference type="InterPro" id="IPR057244">
    <property type="entry name" value="GAIN_B"/>
</dbReference>
<feature type="domain" description="G-protein coupled receptors family 2 profile 1" evidence="22">
    <location>
        <begin position="308"/>
        <end position="384"/>
    </location>
</feature>
<keyword evidence="6 19" id="KW-0812">Transmembrane</keyword>
<evidence type="ECO:0000256" key="12">
    <source>
        <dbReference type="ARBA" id="ARBA00023136"/>
    </source>
</evidence>
<keyword evidence="14" id="KW-0675">Receptor</keyword>
<evidence type="ECO:0000259" key="20">
    <source>
        <dbReference type="PROSITE" id="PS50026"/>
    </source>
</evidence>
<dbReference type="GO" id="GO:0120025">
    <property type="term" value="C:plasma membrane bounded cell projection"/>
    <property type="evidence" value="ECO:0007669"/>
    <property type="project" value="UniProtKB-ARBA"/>
</dbReference>
<dbReference type="OMA" id="PGRFICT"/>
<dbReference type="PROSITE" id="PS50026">
    <property type="entry name" value="EGF_3"/>
    <property type="match status" value="9"/>
</dbReference>
<keyword evidence="12 19" id="KW-0472">Membrane</keyword>
<feature type="domain" description="EGF-like" evidence="20">
    <location>
        <begin position="93"/>
        <end position="129"/>
    </location>
</feature>
<evidence type="ECO:0000256" key="7">
    <source>
        <dbReference type="ARBA" id="ARBA00022729"/>
    </source>
</evidence>
<dbReference type="PROSITE" id="PS50227">
    <property type="entry name" value="G_PROTEIN_RECEP_F2_3"/>
    <property type="match status" value="1"/>
</dbReference>
<dbReference type="SUPFAM" id="SSF81321">
    <property type="entry name" value="Family A G protein-coupled receptor-like"/>
    <property type="match status" value="1"/>
</dbReference>
<evidence type="ECO:0000313" key="26">
    <source>
        <dbReference type="RefSeq" id="XP_022079403.1"/>
    </source>
</evidence>
<feature type="transmembrane region" description="Helical" evidence="19">
    <location>
        <begin position="866"/>
        <end position="893"/>
    </location>
</feature>
<evidence type="ECO:0000259" key="22">
    <source>
        <dbReference type="PROSITE" id="PS50227"/>
    </source>
</evidence>
<keyword evidence="16" id="KW-0807">Transducer</keyword>
<dbReference type="SMART" id="SM00303">
    <property type="entry name" value="GPS"/>
    <property type="match status" value="1"/>
</dbReference>
<evidence type="ECO:0000256" key="4">
    <source>
        <dbReference type="ARBA" id="ARBA00022475"/>
    </source>
</evidence>
<dbReference type="PROSITE" id="PS01187">
    <property type="entry name" value="EGF_CA"/>
    <property type="match status" value="3"/>
</dbReference>
<feature type="domain" description="EGF-like" evidence="20">
    <location>
        <begin position="283"/>
        <end position="319"/>
    </location>
</feature>
<feature type="domain" description="GAIN-B" evidence="21">
    <location>
        <begin position="527"/>
        <end position="716"/>
    </location>
</feature>
<dbReference type="RefSeq" id="XP_022079403.1">
    <property type="nucleotide sequence ID" value="XM_022223711.1"/>
</dbReference>
<feature type="transmembrane region" description="Helical" evidence="19">
    <location>
        <begin position="729"/>
        <end position="749"/>
    </location>
</feature>
<dbReference type="Pfam" id="PF00008">
    <property type="entry name" value="EGF"/>
    <property type="match status" value="7"/>
</dbReference>
<evidence type="ECO:0000256" key="5">
    <source>
        <dbReference type="ARBA" id="ARBA00022536"/>
    </source>
</evidence>
<feature type="domain" description="EGF-like" evidence="20">
    <location>
        <begin position="18"/>
        <end position="53"/>
    </location>
</feature>
<feature type="disulfide bond" evidence="17">
    <location>
        <begin position="271"/>
        <end position="280"/>
    </location>
</feature>
<dbReference type="PROSITE" id="PS01186">
    <property type="entry name" value="EGF_2"/>
    <property type="match status" value="7"/>
</dbReference>
<dbReference type="GO" id="GO:0003008">
    <property type="term" value="P:system process"/>
    <property type="evidence" value="ECO:0007669"/>
    <property type="project" value="UniProtKB-ARBA"/>
</dbReference>
<evidence type="ECO:0000259" key="23">
    <source>
        <dbReference type="PROSITE" id="PS50261"/>
    </source>
</evidence>
<evidence type="ECO:0000256" key="6">
    <source>
        <dbReference type="ARBA" id="ARBA00022692"/>
    </source>
</evidence>
<dbReference type="Pfam" id="PF12661">
    <property type="entry name" value="hEGF"/>
    <property type="match status" value="1"/>
</dbReference>
<keyword evidence="15" id="KW-0325">Glycoprotein</keyword>
<dbReference type="GeneID" id="110973145"/>
<dbReference type="InterPro" id="IPR001879">
    <property type="entry name" value="GPCR_2_extracellular_dom"/>
</dbReference>
<evidence type="ECO:0000256" key="15">
    <source>
        <dbReference type="ARBA" id="ARBA00023180"/>
    </source>
</evidence>
<feature type="disulfide bond" evidence="17">
    <location>
        <begin position="6"/>
        <end position="15"/>
    </location>
</feature>
<dbReference type="Pfam" id="PF00002">
    <property type="entry name" value="7tm_2"/>
    <property type="match status" value="1"/>
</dbReference>
<dbReference type="GO" id="GO:0007166">
    <property type="term" value="P:cell surface receptor signaling pathway"/>
    <property type="evidence" value="ECO:0007669"/>
    <property type="project" value="InterPro"/>
</dbReference>
<dbReference type="Gene3D" id="2.60.220.50">
    <property type="match status" value="1"/>
</dbReference>
<evidence type="ECO:0000256" key="3">
    <source>
        <dbReference type="ARBA" id="ARBA00007343"/>
    </source>
</evidence>
<dbReference type="RefSeq" id="XP_022079402.1">
    <property type="nucleotide sequence ID" value="XM_022223710.1"/>
</dbReference>
<dbReference type="InterPro" id="IPR000832">
    <property type="entry name" value="GPCR_2_secretin-like"/>
</dbReference>
<dbReference type="InterPro" id="IPR009030">
    <property type="entry name" value="Growth_fac_rcpt_cys_sf"/>
</dbReference>
<dbReference type="InterPro" id="IPR013032">
    <property type="entry name" value="EGF-like_CS"/>
</dbReference>
<dbReference type="InterPro" id="IPR036445">
    <property type="entry name" value="GPCR_2_extracell_dom_sf"/>
</dbReference>
<gene>
    <name evidence="25 26" type="primary">LOC110973145</name>
</gene>
<dbReference type="Gene3D" id="2.10.25.10">
    <property type="entry name" value="Laminin"/>
    <property type="match status" value="8"/>
</dbReference>
<keyword evidence="8" id="KW-0677">Repeat</keyword>
<dbReference type="AlphaFoldDB" id="A0A8B7XH07"/>
<keyword evidence="4" id="KW-1003">Cell membrane</keyword>
<reference evidence="25 26" key="1">
    <citation type="submission" date="2025-04" db="UniProtKB">
        <authorList>
            <consortium name="RefSeq"/>
        </authorList>
    </citation>
    <scope>IDENTIFICATION</scope>
</reference>
<feature type="disulfide bond" evidence="17">
    <location>
        <begin position="233"/>
        <end position="242"/>
    </location>
</feature>
<dbReference type="InterPro" id="IPR000152">
    <property type="entry name" value="EGF-type_Asp/Asn_hydroxyl_site"/>
</dbReference>
<feature type="region of interest" description="Disordered" evidence="18">
    <location>
        <begin position="984"/>
        <end position="1059"/>
    </location>
</feature>
<feature type="transmembrane region" description="Helical" evidence="19">
    <location>
        <begin position="831"/>
        <end position="851"/>
    </location>
</feature>
<feature type="transmembrane region" description="Helical" evidence="19">
    <location>
        <begin position="792"/>
        <end position="819"/>
    </location>
</feature>
<feature type="disulfide bond" evidence="17">
    <location>
        <begin position="195"/>
        <end position="204"/>
    </location>
</feature>
<dbReference type="CDD" id="cd00054">
    <property type="entry name" value="EGF_CA"/>
    <property type="match status" value="8"/>
</dbReference>
<dbReference type="PANTHER" id="PTHR12916">
    <property type="entry name" value="CYTOCHROME C OXIDASE POLYPEPTIDE VIC-2"/>
    <property type="match status" value="1"/>
</dbReference>
<dbReference type="PROSITE" id="PS00022">
    <property type="entry name" value="EGF_1"/>
    <property type="match status" value="8"/>
</dbReference>
<feature type="domain" description="EGF-like" evidence="20">
    <location>
        <begin position="169"/>
        <end position="205"/>
    </location>
</feature>
<evidence type="ECO:0000256" key="11">
    <source>
        <dbReference type="ARBA" id="ARBA00023040"/>
    </source>
</evidence>
<accession>A0A8B7XH07</accession>
<dbReference type="FunFam" id="2.10.25.10:FF:000247">
    <property type="entry name" value="Delta/notch like EGF repeat containing"/>
    <property type="match status" value="1"/>
</dbReference>
<dbReference type="PROSITE" id="PS00010">
    <property type="entry name" value="ASX_HYDROXYL"/>
    <property type="match status" value="8"/>
</dbReference>
<dbReference type="OrthoDB" id="1100386at2759"/>
<feature type="domain" description="G-protein coupled receptors family 2 profile 2" evidence="23">
    <location>
        <begin position="727"/>
        <end position="966"/>
    </location>
</feature>
<dbReference type="GO" id="GO:0005886">
    <property type="term" value="C:plasma membrane"/>
    <property type="evidence" value="ECO:0007669"/>
    <property type="project" value="UniProtKB-SubCell"/>
</dbReference>
<dbReference type="InterPro" id="IPR046338">
    <property type="entry name" value="GAIN_dom_sf"/>
</dbReference>
<dbReference type="InterPro" id="IPR017981">
    <property type="entry name" value="GPCR_2-like_7TM"/>
</dbReference>
<feature type="compositionally biased region" description="Basic and acidic residues" evidence="18">
    <location>
        <begin position="1037"/>
        <end position="1047"/>
    </location>
</feature>